<evidence type="ECO:0000256" key="5">
    <source>
        <dbReference type="ARBA" id="ARBA00022927"/>
    </source>
</evidence>
<dbReference type="GO" id="GO:0009306">
    <property type="term" value="P:protein secretion"/>
    <property type="evidence" value="ECO:0007669"/>
    <property type="project" value="UniProtKB-UniRule"/>
</dbReference>
<dbReference type="GO" id="GO:0005886">
    <property type="term" value="C:plasma membrane"/>
    <property type="evidence" value="ECO:0007669"/>
    <property type="project" value="UniProtKB-SubCell"/>
</dbReference>
<proteinExistence type="inferred from homology"/>
<keyword evidence="5 9" id="KW-0653">Protein transport</keyword>
<dbReference type="Proteomes" id="UP000823823">
    <property type="component" value="Unassembled WGS sequence"/>
</dbReference>
<evidence type="ECO:0000313" key="11">
    <source>
        <dbReference type="EMBL" id="HJB09767.1"/>
    </source>
</evidence>
<feature type="region of interest" description="Disordered" evidence="10">
    <location>
        <begin position="1"/>
        <end position="20"/>
    </location>
</feature>
<comment type="caution">
    <text evidence="11">The sequence shown here is derived from an EMBL/GenBank/DDBJ whole genome shotgun (WGS) entry which is preliminary data.</text>
</comment>
<comment type="subunit">
    <text evidence="9">Component of the Sec protein translocase complex. Heterotrimer consisting of SecY, SecE and SecG subunits. The heterotrimers can form oligomers, although 1 heterotrimer is thought to be able to translocate proteins. Interacts with the ribosome. Interacts with SecDF, and other proteins may be involved. Interacts with SecA.</text>
</comment>
<keyword evidence="8 9" id="KW-0472">Membrane</keyword>
<comment type="function">
    <text evidence="9">Essential subunit of the Sec protein translocation channel SecYEG. Clamps together the 2 halves of SecY. May contact the channel plug during translocation.</text>
</comment>
<evidence type="ECO:0000256" key="9">
    <source>
        <dbReference type="HAMAP-Rule" id="MF_00422"/>
    </source>
</evidence>
<dbReference type="Gene3D" id="1.20.5.1030">
    <property type="entry name" value="Preprotein translocase secy subunit"/>
    <property type="match status" value="1"/>
</dbReference>
<gene>
    <name evidence="9 11" type="primary">secE</name>
    <name evidence="11" type="ORF">H9786_04430</name>
</gene>
<keyword evidence="2 9" id="KW-0813">Transport</keyword>
<dbReference type="GO" id="GO:0008320">
    <property type="term" value="F:protein transmembrane transporter activity"/>
    <property type="evidence" value="ECO:0007669"/>
    <property type="project" value="UniProtKB-UniRule"/>
</dbReference>
<keyword evidence="4 9" id="KW-0812">Transmembrane</keyword>
<comment type="subcellular location">
    <subcellularLocation>
        <location evidence="9">Cell membrane</location>
        <topology evidence="9">Single-pass membrane protein</topology>
    </subcellularLocation>
    <subcellularLocation>
        <location evidence="1">Membrane</location>
    </subcellularLocation>
</comment>
<reference evidence="11" key="2">
    <citation type="submission" date="2021-04" db="EMBL/GenBank/DDBJ databases">
        <authorList>
            <person name="Gilroy R."/>
        </authorList>
    </citation>
    <scope>NUCLEOTIDE SEQUENCE</scope>
    <source>
        <strain evidence="11">ChiHjej13B12-24818</strain>
    </source>
</reference>
<keyword evidence="6 9" id="KW-1133">Transmembrane helix</keyword>
<evidence type="ECO:0000256" key="7">
    <source>
        <dbReference type="ARBA" id="ARBA00023010"/>
    </source>
</evidence>
<evidence type="ECO:0000256" key="10">
    <source>
        <dbReference type="SAM" id="MobiDB-lite"/>
    </source>
</evidence>
<evidence type="ECO:0000256" key="3">
    <source>
        <dbReference type="ARBA" id="ARBA00022475"/>
    </source>
</evidence>
<keyword evidence="7 9" id="KW-0811">Translocation</keyword>
<organism evidence="11 12">
    <name type="scientific">Candidatus Brachybacterium merdavium</name>
    <dbReference type="NCBI Taxonomy" id="2838513"/>
    <lineage>
        <taxon>Bacteria</taxon>
        <taxon>Bacillati</taxon>
        <taxon>Actinomycetota</taxon>
        <taxon>Actinomycetes</taxon>
        <taxon>Micrococcales</taxon>
        <taxon>Dermabacteraceae</taxon>
        <taxon>Brachybacterium</taxon>
    </lineage>
</organism>
<evidence type="ECO:0000256" key="2">
    <source>
        <dbReference type="ARBA" id="ARBA00022448"/>
    </source>
</evidence>
<evidence type="ECO:0000256" key="4">
    <source>
        <dbReference type="ARBA" id="ARBA00022692"/>
    </source>
</evidence>
<evidence type="ECO:0000313" key="12">
    <source>
        <dbReference type="Proteomes" id="UP000823823"/>
    </source>
</evidence>
<reference evidence="11" key="1">
    <citation type="journal article" date="2021" name="PeerJ">
        <title>Extensive microbial diversity within the chicken gut microbiome revealed by metagenomics and culture.</title>
        <authorList>
            <person name="Gilroy R."/>
            <person name="Ravi A."/>
            <person name="Getino M."/>
            <person name="Pursley I."/>
            <person name="Horton D.L."/>
            <person name="Alikhan N.F."/>
            <person name="Baker D."/>
            <person name="Gharbi K."/>
            <person name="Hall N."/>
            <person name="Watson M."/>
            <person name="Adriaenssens E.M."/>
            <person name="Foster-Nyarko E."/>
            <person name="Jarju S."/>
            <person name="Secka A."/>
            <person name="Antonio M."/>
            <person name="Oren A."/>
            <person name="Chaudhuri R.R."/>
            <person name="La Ragione R."/>
            <person name="Hildebrand F."/>
            <person name="Pallen M.J."/>
        </authorList>
    </citation>
    <scope>NUCLEOTIDE SEQUENCE</scope>
    <source>
        <strain evidence="11">ChiHjej13B12-24818</strain>
    </source>
</reference>
<dbReference type="EMBL" id="DWZH01000034">
    <property type="protein sequence ID" value="HJB09767.1"/>
    <property type="molecule type" value="Genomic_DNA"/>
</dbReference>
<dbReference type="GO" id="GO:0065002">
    <property type="term" value="P:intracellular protein transmembrane transport"/>
    <property type="evidence" value="ECO:0007669"/>
    <property type="project" value="UniProtKB-UniRule"/>
</dbReference>
<sequence>MNSSQNAPSTPVSGDGQGSGSSNPFLAIGLFVRQVIAELRKIVIPTRRELILYSMTVLAFVIVMILFIFGLDTAFSWLSRVTFSNPDAGL</sequence>
<protein>
    <recommendedName>
        <fullName evidence="9">Protein translocase subunit SecE</fullName>
    </recommendedName>
</protein>
<feature type="compositionally biased region" description="Polar residues" evidence="10">
    <location>
        <begin position="1"/>
        <end position="12"/>
    </location>
</feature>
<feature type="transmembrane region" description="Helical" evidence="9">
    <location>
        <begin position="50"/>
        <end position="71"/>
    </location>
</feature>
<dbReference type="InterPro" id="IPR038379">
    <property type="entry name" value="SecE_sf"/>
</dbReference>
<name>A0A9D2LBS8_9MICO</name>
<dbReference type="GO" id="GO:0006605">
    <property type="term" value="P:protein targeting"/>
    <property type="evidence" value="ECO:0007669"/>
    <property type="project" value="UniProtKB-UniRule"/>
</dbReference>
<accession>A0A9D2LBS8</accession>
<evidence type="ECO:0000256" key="6">
    <source>
        <dbReference type="ARBA" id="ARBA00022989"/>
    </source>
</evidence>
<dbReference type="InterPro" id="IPR005807">
    <property type="entry name" value="SecE_bac"/>
</dbReference>
<dbReference type="GO" id="GO:0043952">
    <property type="term" value="P:protein transport by the Sec complex"/>
    <property type="evidence" value="ECO:0007669"/>
    <property type="project" value="UniProtKB-UniRule"/>
</dbReference>
<dbReference type="Pfam" id="PF00584">
    <property type="entry name" value="SecE"/>
    <property type="match status" value="1"/>
</dbReference>
<keyword evidence="3 9" id="KW-1003">Cell membrane</keyword>
<comment type="similarity">
    <text evidence="9">Belongs to the SecE/SEC61-gamma family.</text>
</comment>
<dbReference type="AlphaFoldDB" id="A0A9D2LBS8"/>
<dbReference type="HAMAP" id="MF_00422">
    <property type="entry name" value="SecE"/>
    <property type="match status" value="1"/>
</dbReference>
<dbReference type="PANTHER" id="PTHR33910:SF1">
    <property type="entry name" value="PROTEIN TRANSLOCASE SUBUNIT SECE"/>
    <property type="match status" value="1"/>
</dbReference>
<evidence type="ECO:0000256" key="1">
    <source>
        <dbReference type="ARBA" id="ARBA00004370"/>
    </source>
</evidence>
<dbReference type="PANTHER" id="PTHR33910">
    <property type="entry name" value="PROTEIN TRANSLOCASE SUBUNIT SECE"/>
    <property type="match status" value="1"/>
</dbReference>
<evidence type="ECO:0000256" key="8">
    <source>
        <dbReference type="ARBA" id="ARBA00023136"/>
    </source>
</evidence>
<dbReference type="InterPro" id="IPR001901">
    <property type="entry name" value="Translocase_SecE/Sec61-g"/>
</dbReference>
<dbReference type="NCBIfam" id="TIGR00964">
    <property type="entry name" value="secE_bact"/>
    <property type="match status" value="1"/>
</dbReference>